<proteinExistence type="predicted"/>
<organism evidence="1 2">
    <name type="scientific">Cylindrobasidium torrendii FP15055 ss-10</name>
    <dbReference type="NCBI Taxonomy" id="1314674"/>
    <lineage>
        <taxon>Eukaryota</taxon>
        <taxon>Fungi</taxon>
        <taxon>Dikarya</taxon>
        <taxon>Basidiomycota</taxon>
        <taxon>Agaricomycotina</taxon>
        <taxon>Agaricomycetes</taxon>
        <taxon>Agaricomycetidae</taxon>
        <taxon>Agaricales</taxon>
        <taxon>Marasmiineae</taxon>
        <taxon>Physalacriaceae</taxon>
        <taxon>Cylindrobasidium</taxon>
    </lineage>
</organism>
<dbReference type="Proteomes" id="UP000054007">
    <property type="component" value="Unassembled WGS sequence"/>
</dbReference>
<evidence type="ECO:0000313" key="1">
    <source>
        <dbReference type="EMBL" id="KIY66837.1"/>
    </source>
</evidence>
<name>A0A0D7B8N6_9AGAR</name>
<accession>A0A0D7B8N6</accession>
<dbReference type="AlphaFoldDB" id="A0A0D7B8N6"/>
<evidence type="ECO:0000313" key="2">
    <source>
        <dbReference type="Proteomes" id="UP000054007"/>
    </source>
</evidence>
<dbReference type="EMBL" id="KN880542">
    <property type="protein sequence ID" value="KIY66837.1"/>
    <property type="molecule type" value="Genomic_DNA"/>
</dbReference>
<protein>
    <submittedName>
        <fullName evidence="1">Uncharacterized protein</fullName>
    </submittedName>
</protein>
<keyword evidence="2" id="KW-1185">Reference proteome</keyword>
<gene>
    <name evidence="1" type="ORF">CYLTODRAFT_491118</name>
</gene>
<reference evidence="1 2" key="1">
    <citation type="journal article" date="2015" name="Fungal Genet. Biol.">
        <title>Evolution of novel wood decay mechanisms in Agaricales revealed by the genome sequences of Fistulina hepatica and Cylindrobasidium torrendii.</title>
        <authorList>
            <person name="Floudas D."/>
            <person name="Held B.W."/>
            <person name="Riley R."/>
            <person name="Nagy L.G."/>
            <person name="Koehler G."/>
            <person name="Ransdell A.S."/>
            <person name="Younus H."/>
            <person name="Chow J."/>
            <person name="Chiniquy J."/>
            <person name="Lipzen A."/>
            <person name="Tritt A."/>
            <person name="Sun H."/>
            <person name="Haridas S."/>
            <person name="LaButti K."/>
            <person name="Ohm R.A."/>
            <person name="Kues U."/>
            <person name="Blanchette R.A."/>
            <person name="Grigoriev I.V."/>
            <person name="Minto R.E."/>
            <person name="Hibbett D.S."/>
        </authorList>
    </citation>
    <scope>NUCLEOTIDE SEQUENCE [LARGE SCALE GENOMIC DNA]</scope>
    <source>
        <strain evidence="1 2">FP15055 ss-10</strain>
    </source>
</reference>
<sequence>MTVVSLWYIALASSIEPVPTIAKLLDRHCVTAQILYISPLQLERTTPASNRHIFETLFATNMKLFAIAFALFTSAAMAERVCNCVDSTTIQCHDGELLEFPVSCYYSSPNLDGVCEGPDGAARCNPPLPGYP</sequence>